<dbReference type="AlphaFoldDB" id="A0A4V6BDV1"/>
<comment type="similarity">
    <text evidence="1">Belongs to the ATP-dependent AMP-binding enzyme family.</text>
</comment>
<proteinExistence type="inferred from homology"/>
<dbReference type="NCBIfam" id="NF004837">
    <property type="entry name" value="PRK06187.1"/>
    <property type="match status" value="1"/>
</dbReference>
<dbReference type="SUPFAM" id="SSF56801">
    <property type="entry name" value="Acetyl-CoA synthetase-like"/>
    <property type="match status" value="1"/>
</dbReference>
<comment type="caution">
    <text evidence="9">The sequence shown here is derived from an EMBL/GenBank/DDBJ whole genome shotgun (WGS) entry which is preliminary data.</text>
</comment>
<keyword evidence="2 9" id="KW-0436">Ligase</keyword>
<feature type="domain" description="AMP-dependent synthetase/ligase" evidence="7">
    <location>
        <begin position="18"/>
        <end position="374"/>
    </location>
</feature>
<sequence length="518" mass="56643">MSDVNPLLSSLAEIPRFHAARRPKAVAISHEGRNITYGKLQDASSRVANGLRAAGIGQGDRIGVLDKNSDCFFEIWLGAAKVNAVIVPINARLAGPEIEYVINDAEIKVLFIGELFVDVIQKAGPGLKTVERVITTDNSYRQWRDKQTDDDPAVEAHADDVCLQLYTSGTTGHPKGVQLTNRNILGSLPQTLKSWGGWSSSDIALVAMPLFHIAGCGTGLICLLGGLRFVLIRDFVPAQVIKTIQTERITVTFLVPAMILALLSEPLIGKANLSCVRRIVYGASPIPLDLLKRAVTTFKDAGFIQIYGLTETTGGITVLSIDDHDRADSQLLRSCGKPIDGVDIRIVDAAGNALPVGRVGEIVCRTVKNMKGYWRRDKDTAQALRNGWFSTGDAGYLDQSGYLFIHDRVKDMIVSGGENIYPAEVESVLFGQPDVADVAVIGVPDPKWGEAVKAIVIRRNGSTVDAETIIAYARERLAGYKLPKSVEFVDVLPRNPTGKLLKRELREQYWRGYERRVN</sequence>
<dbReference type="EC" id="6.2.1.44" evidence="4"/>
<organism evidence="9 10">
    <name type="scientific">Afipia massiliensis</name>
    <dbReference type="NCBI Taxonomy" id="211460"/>
    <lineage>
        <taxon>Bacteria</taxon>
        <taxon>Pseudomonadati</taxon>
        <taxon>Pseudomonadota</taxon>
        <taxon>Alphaproteobacteria</taxon>
        <taxon>Hyphomicrobiales</taxon>
        <taxon>Nitrobacteraceae</taxon>
        <taxon>Afipia</taxon>
    </lineage>
</organism>
<dbReference type="GO" id="GO:0016878">
    <property type="term" value="F:acid-thiol ligase activity"/>
    <property type="evidence" value="ECO:0007669"/>
    <property type="project" value="UniProtKB-ARBA"/>
</dbReference>
<dbReference type="FunFam" id="3.30.300.30:FF:000008">
    <property type="entry name" value="2,3-dihydroxybenzoate-AMP ligase"/>
    <property type="match status" value="1"/>
</dbReference>
<evidence type="ECO:0000256" key="5">
    <source>
        <dbReference type="ARBA" id="ARBA00067668"/>
    </source>
</evidence>
<dbReference type="InterPro" id="IPR025110">
    <property type="entry name" value="AMP-bd_C"/>
</dbReference>
<comment type="catalytic activity">
    <reaction evidence="3">
        <text>3-(methylsulfanyl)propanoate + ATP + CoA = 3-(methylsulfanyl)propanoyl-CoA + AMP + diphosphate</text>
        <dbReference type="Rhea" id="RHEA:43052"/>
        <dbReference type="ChEBI" id="CHEBI:30616"/>
        <dbReference type="ChEBI" id="CHEBI:33019"/>
        <dbReference type="ChEBI" id="CHEBI:49016"/>
        <dbReference type="ChEBI" id="CHEBI:57287"/>
        <dbReference type="ChEBI" id="CHEBI:82815"/>
        <dbReference type="ChEBI" id="CHEBI:456215"/>
        <dbReference type="EC" id="6.2.1.44"/>
    </reaction>
    <physiologicalReaction direction="left-to-right" evidence="3">
        <dbReference type="Rhea" id="RHEA:43053"/>
    </physiologicalReaction>
</comment>
<keyword evidence="6" id="KW-0812">Transmembrane</keyword>
<dbReference type="STRING" id="211460.YH63_16955"/>
<evidence type="ECO:0000256" key="1">
    <source>
        <dbReference type="ARBA" id="ARBA00006432"/>
    </source>
</evidence>
<evidence type="ECO:0000256" key="2">
    <source>
        <dbReference type="ARBA" id="ARBA00022598"/>
    </source>
</evidence>
<feature type="transmembrane region" description="Helical" evidence="6">
    <location>
        <begin position="210"/>
        <end position="231"/>
    </location>
</feature>
<dbReference type="Gene3D" id="3.30.300.30">
    <property type="match status" value="1"/>
</dbReference>
<reference evidence="9" key="1">
    <citation type="submission" date="2019-04" db="EMBL/GenBank/DDBJ databases">
        <title>Whole genome sequencing of cave bacteria.</title>
        <authorList>
            <person name="Gan H.M."/>
            <person name="Barton H."/>
            <person name="Savka M.A."/>
        </authorList>
    </citation>
    <scope>NUCLEOTIDE SEQUENCE [LARGE SCALE GENOMIC DNA]</scope>
    <source>
        <strain evidence="9">LC387</strain>
    </source>
</reference>
<dbReference type="Pfam" id="PF13193">
    <property type="entry name" value="AMP-binding_C"/>
    <property type="match status" value="1"/>
</dbReference>
<dbReference type="InterPro" id="IPR042099">
    <property type="entry name" value="ANL_N_sf"/>
</dbReference>
<dbReference type="InterPro" id="IPR000873">
    <property type="entry name" value="AMP-dep_synth/lig_dom"/>
</dbReference>
<evidence type="ECO:0000256" key="4">
    <source>
        <dbReference type="ARBA" id="ARBA00066616"/>
    </source>
</evidence>
<evidence type="ECO:0000313" key="10">
    <source>
        <dbReference type="Proteomes" id="UP000034832"/>
    </source>
</evidence>
<evidence type="ECO:0000256" key="6">
    <source>
        <dbReference type="SAM" id="Phobius"/>
    </source>
</evidence>
<dbReference type="PANTHER" id="PTHR43767:SF1">
    <property type="entry name" value="NONRIBOSOMAL PEPTIDE SYNTHASE PES1 (EUROFUNG)-RELATED"/>
    <property type="match status" value="1"/>
</dbReference>
<dbReference type="RefSeq" id="WP_046829071.1">
    <property type="nucleotide sequence ID" value="NZ_LBIA02000001.1"/>
</dbReference>
<evidence type="ECO:0000256" key="3">
    <source>
        <dbReference type="ARBA" id="ARBA00051915"/>
    </source>
</evidence>
<dbReference type="InterPro" id="IPR045851">
    <property type="entry name" value="AMP-bd_C_sf"/>
</dbReference>
<dbReference type="Pfam" id="PF00501">
    <property type="entry name" value="AMP-binding"/>
    <property type="match status" value="1"/>
</dbReference>
<dbReference type="Proteomes" id="UP000034832">
    <property type="component" value="Unassembled WGS sequence"/>
</dbReference>
<evidence type="ECO:0000313" key="9">
    <source>
        <dbReference type="EMBL" id="TKT70273.1"/>
    </source>
</evidence>
<evidence type="ECO:0000259" key="7">
    <source>
        <dbReference type="Pfam" id="PF00501"/>
    </source>
</evidence>
<keyword evidence="6" id="KW-1133">Transmembrane helix</keyword>
<dbReference type="CDD" id="cd17631">
    <property type="entry name" value="FACL_FadD13-like"/>
    <property type="match status" value="1"/>
</dbReference>
<keyword evidence="6" id="KW-0472">Membrane</keyword>
<accession>A0A4V6BDV1</accession>
<dbReference type="PANTHER" id="PTHR43767">
    <property type="entry name" value="LONG-CHAIN-FATTY-ACID--COA LIGASE"/>
    <property type="match status" value="1"/>
</dbReference>
<gene>
    <name evidence="9" type="ORF">YH63_001935</name>
</gene>
<keyword evidence="10" id="KW-1185">Reference proteome</keyword>
<feature type="transmembrane region" description="Helical" evidence="6">
    <location>
        <begin position="251"/>
        <end position="269"/>
    </location>
</feature>
<feature type="domain" description="AMP-binding enzyme C-terminal" evidence="8">
    <location>
        <begin position="424"/>
        <end position="499"/>
    </location>
</feature>
<dbReference type="OrthoDB" id="9803968at2"/>
<dbReference type="EMBL" id="LBIA02000001">
    <property type="protein sequence ID" value="TKT70273.1"/>
    <property type="molecule type" value="Genomic_DNA"/>
</dbReference>
<dbReference type="InterPro" id="IPR050237">
    <property type="entry name" value="ATP-dep_AMP-bd_enzyme"/>
</dbReference>
<dbReference type="Gene3D" id="3.40.50.12780">
    <property type="entry name" value="N-terminal domain of ligase-like"/>
    <property type="match status" value="1"/>
</dbReference>
<evidence type="ECO:0000259" key="8">
    <source>
        <dbReference type="Pfam" id="PF13193"/>
    </source>
</evidence>
<name>A0A4V6BDV1_9BRAD</name>
<protein>
    <recommendedName>
        <fullName evidence="5">3-methylmercaptopropionyl-CoA ligase</fullName>
        <ecNumber evidence="4">6.2.1.44</ecNumber>
    </recommendedName>
</protein>